<evidence type="ECO:0000313" key="1">
    <source>
        <dbReference type="EMBL" id="CAG8826450.1"/>
    </source>
</evidence>
<dbReference type="EMBL" id="CAJVPY010068022">
    <property type="protein sequence ID" value="CAG8826450.1"/>
    <property type="molecule type" value="Genomic_DNA"/>
</dbReference>
<sequence>MDTGAWFCIEIEFSAGVAFCTGVGFSARFPTGTGFCIKHKA</sequence>
<evidence type="ECO:0000313" key="2">
    <source>
        <dbReference type="Proteomes" id="UP000789405"/>
    </source>
</evidence>
<organism evidence="1 2">
    <name type="scientific">Dentiscutata erythropus</name>
    <dbReference type="NCBI Taxonomy" id="1348616"/>
    <lineage>
        <taxon>Eukaryota</taxon>
        <taxon>Fungi</taxon>
        <taxon>Fungi incertae sedis</taxon>
        <taxon>Mucoromycota</taxon>
        <taxon>Glomeromycotina</taxon>
        <taxon>Glomeromycetes</taxon>
        <taxon>Diversisporales</taxon>
        <taxon>Gigasporaceae</taxon>
        <taxon>Dentiscutata</taxon>
    </lineage>
</organism>
<protein>
    <submittedName>
        <fullName evidence="1">27449_t:CDS:1</fullName>
    </submittedName>
</protein>
<dbReference type="Proteomes" id="UP000789405">
    <property type="component" value="Unassembled WGS sequence"/>
</dbReference>
<gene>
    <name evidence="1" type="ORF">DERYTH_LOCUS28085</name>
</gene>
<name>A0A9N9KFB5_9GLOM</name>
<keyword evidence="2" id="KW-1185">Reference proteome</keyword>
<accession>A0A9N9KFB5</accession>
<feature type="non-terminal residue" evidence="1">
    <location>
        <position position="41"/>
    </location>
</feature>
<dbReference type="AlphaFoldDB" id="A0A9N9KFB5"/>
<reference evidence="1" key="1">
    <citation type="submission" date="2021-06" db="EMBL/GenBank/DDBJ databases">
        <authorList>
            <person name="Kallberg Y."/>
            <person name="Tangrot J."/>
            <person name="Rosling A."/>
        </authorList>
    </citation>
    <scope>NUCLEOTIDE SEQUENCE</scope>
    <source>
        <strain evidence="1">MA453B</strain>
    </source>
</reference>
<proteinExistence type="predicted"/>
<comment type="caution">
    <text evidence="1">The sequence shown here is derived from an EMBL/GenBank/DDBJ whole genome shotgun (WGS) entry which is preliminary data.</text>
</comment>